<name>A0AAN9IID9_CROPI</name>
<dbReference type="Gene3D" id="2.170.260.10">
    <property type="entry name" value="paz domain"/>
    <property type="match status" value="1"/>
</dbReference>
<comment type="caution">
    <text evidence="8">The sequence shown here is derived from an EMBL/GenBank/DDBJ whole genome shotgun (WGS) entry which is preliminary data.</text>
</comment>
<evidence type="ECO:0000256" key="4">
    <source>
        <dbReference type="ARBA" id="ARBA00022884"/>
    </source>
</evidence>
<reference evidence="8 9" key="1">
    <citation type="submission" date="2024-01" db="EMBL/GenBank/DDBJ databases">
        <title>The genomes of 5 underutilized Papilionoideae crops provide insights into root nodulation and disease resistanc.</title>
        <authorList>
            <person name="Yuan L."/>
        </authorList>
    </citation>
    <scope>NUCLEOTIDE SEQUENCE [LARGE SCALE GENOMIC DNA]</scope>
    <source>
        <strain evidence="8">ZHUSHIDOU_FW_LH</strain>
        <tissue evidence="8">Leaf</tissue>
    </source>
</reference>
<keyword evidence="2" id="KW-0678">Repressor</keyword>
<dbReference type="GO" id="GO:0006417">
    <property type="term" value="P:regulation of translation"/>
    <property type="evidence" value="ECO:0007669"/>
    <property type="project" value="UniProtKB-KW"/>
</dbReference>
<evidence type="ECO:0000256" key="3">
    <source>
        <dbReference type="ARBA" id="ARBA00022845"/>
    </source>
</evidence>
<evidence type="ECO:0000256" key="1">
    <source>
        <dbReference type="ARBA" id="ARBA00008201"/>
    </source>
</evidence>
<evidence type="ECO:0000256" key="2">
    <source>
        <dbReference type="ARBA" id="ARBA00022491"/>
    </source>
</evidence>
<evidence type="ECO:0000313" key="8">
    <source>
        <dbReference type="EMBL" id="KAK7273506.1"/>
    </source>
</evidence>
<dbReference type="Pfam" id="PF02170">
    <property type="entry name" value="PAZ"/>
    <property type="match status" value="1"/>
</dbReference>
<sequence length="251" mass="28643">MQAISNALRGQESENFQEAIRVLDIILRQHAAKQGCLLVRQSYFHNDPKNFADVGVGVLGCRDVSTTMIITPGPVVDFLIANQNVRDPFSLDWAKAKRTLKNLRIKTSPSNQEFKITGLSEFPCKEQMFTLKVKGGADDATEEVTVCDYFVNHRNIQLRYSADLPCINVGKPKRPTFFPLELDKFFICSLVSLQRYTKALSTLQRASLVEKSRQKPQERMRVLTDVSLAYFPSLRFSFQYDWILVILLCLL</sequence>
<dbReference type="GO" id="GO:0031047">
    <property type="term" value="P:regulatory ncRNA-mediated gene silencing"/>
    <property type="evidence" value="ECO:0007669"/>
    <property type="project" value="UniProtKB-KW"/>
</dbReference>
<dbReference type="GO" id="GO:0051607">
    <property type="term" value="P:defense response to virus"/>
    <property type="evidence" value="ECO:0007669"/>
    <property type="project" value="UniProtKB-ARBA"/>
</dbReference>
<keyword evidence="6" id="KW-0687">Ribonucleoprotein</keyword>
<dbReference type="AlphaFoldDB" id="A0AAN9IID9"/>
<evidence type="ECO:0000256" key="5">
    <source>
        <dbReference type="ARBA" id="ARBA00023158"/>
    </source>
</evidence>
<dbReference type="SUPFAM" id="SSF101690">
    <property type="entry name" value="PAZ domain"/>
    <property type="match status" value="1"/>
</dbReference>
<evidence type="ECO:0000313" key="9">
    <source>
        <dbReference type="Proteomes" id="UP001372338"/>
    </source>
</evidence>
<organism evidence="8 9">
    <name type="scientific">Crotalaria pallida</name>
    <name type="common">Smooth rattlebox</name>
    <name type="synonym">Crotalaria striata</name>
    <dbReference type="NCBI Taxonomy" id="3830"/>
    <lineage>
        <taxon>Eukaryota</taxon>
        <taxon>Viridiplantae</taxon>
        <taxon>Streptophyta</taxon>
        <taxon>Embryophyta</taxon>
        <taxon>Tracheophyta</taxon>
        <taxon>Spermatophyta</taxon>
        <taxon>Magnoliopsida</taxon>
        <taxon>eudicotyledons</taxon>
        <taxon>Gunneridae</taxon>
        <taxon>Pentapetalae</taxon>
        <taxon>rosids</taxon>
        <taxon>fabids</taxon>
        <taxon>Fabales</taxon>
        <taxon>Fabaceae</taxon>
        <taxon>Papilionoideae</taxon>
        <taxon>50 kb inversion clade</taxon>
        <taxon>genistoids sensu lato</taxon>
        <taxon>core genistoids</taxon>
        <taxon>Crotalarieae</taxon>
        <taxon>Crotalaria</taxon>
    </lineage>
</organism>
<dbReference type="InterPro" id="IPR003100">
    <property type="entry name" value="PAZ_dom"/>
</dbReference>
<keyword evidence="9" id="KW-1185">Reference proteome</keyword>
<dbReference type="PANTHER" id="PTHR22891">
    <property type="entry name" value="EUKARYOTIC TRANSLATION INITIATION FACTOR 2C"/>
    <property type="match status" value="1"/>
</dbReference>
<dbReference type="FunFam" id="2.170.260.10:FF:000008">
    <property type="entry name" value="Protein argonaute 7"/>
    <property type="match status" value="1"/>
</dbReference>
<keyword evidence="3" id="KW-0810">Translation regulation</keyword>
<keyword evidence="5" id="KW-0943">RNA-mediated gene silencing</keyword>
<dbReference type="PROSITE" id="PS50821">
    <property type="entry name" value="PAZ"/>
    <property type="match status" value="1"/>
</dbReference>
<gene>
    <name evidence="8" type="ORF">RIF29_14558</name>
</gene>
<dbReference type="CDD" id="cd02846">
    <property type="entry name" value="PAZ_argonaute_like"/>
    <property type="match status" value="1"/>
</dbReference>
<proteinExistence type="inferred from homology"/>
<dbReference type="EMBL" id="JAYWIO010000003">
    <property type="protein sequence ID" value="KAK7273506.1"/>
    <property type="molecule type" value="Genomic_DNA"/>
</dbReference>
<evidence type="ECO:0000259" key="7">
    <source>
        <dbReference type="PROSITE" id="PS50821"/>
    </source>
</evidence>
<keyword evidence="4" id="KW-0694">RNA-binding</keyword>
<accession>A0AAN9IID9</accession>
<feature type="domain" description="PAZ" evidence="7">
    <location>
        <begin position="74"/>
        <end position="187"/>
    </location>
</feature>
<dbReference type="InterPro" id="IPR036085">
    <property type="entry name" value="PAZ_dom_sf"/>
</dbReference>
<dbReference type="GO" id="GO:0003723">
    <property type="term" value="F:RNA binding"/>
    <property type="evidence" value="ECO:0007669"/>
    <property type="project" value="UniProtKB-KW"/>
</dbReference>
<dbReference type="GO" id="GO:1990904">
    <property type="term" value="C:ribonucleoprotein complex"/>
    <property type="evidence" value="ECO:0007669"/>
    <property type="project" value="UniProtKB-KW"/>
</dbReference>
<comment type="similarity">
    <text evidence="1">Belongs to the argonaute family. Ago subfamily.</text>
</comment>
<dbReference type="Proteomes" id="UP001372338">
    <property type="component" value="Unassembled WGS sequence"/>
</dbReference>
<protein>
    <recommendedName>
        <fullName evidence="7">PAZ domain-containing protein</fullName>
    </recommendedName>
</protein>
<evidence type="ECO:0000256" key="6">
    <source>
        <dbReference type="ARBA" id="ARBA00023274"/>
    </source>
</evidence>